<evidence type="ECO:0000313" key="2">
    <source>
        <dbReference type="EMBL" id="CAG8482150.1"/>
    </source>
</evidence>
<feature type="domain" description="F5/8 type C" evidence="1">
    <location>
        <begin position="1"/>
        <end position="41"/>
    </location>
</feature>
<sequence>DEITIWQSENLSLLDSEGSLFNKAFKYDLGDVRIINGIILS</sequence>
<organism evidence="2 3">
    <name type="scientific">Ambispora leptoticha</name>
    <dbReference type="NCBI Taxonomy" id="144679"/>
    <lineage>
        <taxon>Eukaryota</taxon>
        <taxon>Fungi</taxon>
        <taxon>Fungi incertae sedis</taxon>
        <taxon>Mucoromycota</taxon>
        <taxon>Glomeromycotina</taxon>
        <taxon>Glomeromycetes</taxon>
        <taxon>Archaeosporales</taxon>
        <taxon>Ambisporaceae</taxon>
        <taxon>Ambispora</taxon>
    </lineage>
</organism>
<dbReference type="PROSITE" id="PS50022">
    <property type="entry name" value="FA58C_3"/>
    <property type="match status" value="1"/>
</dbReference>
<dbReference type="EMBL" id="CAJVPS010000383">
    <property type="protein sequence ID" value="CAG8482150.1"/>
    <property type="molecule type" value="Genomic_DNA"/>
</dbReference>
<protein>
    <submittedName>
        <fullName evidence="2">2768_t:CDS:1</fullName>
    </submittedName>
</protein>
<dbReference type="Proteomes" id="UP000789508">
    <property type="component" value="Unassembled WGS sequence"/>
</dbReference>
<reference evidence="2" key="1">
    <citation type="submission" date="2021-06" db="EMBL/GenBank/DDBJ databases">
        <authorList>
            <person name="Kallberg Y."/>
            <person name="Tangrot J."/>
            <person name="Rosling A."/>
        </authorList>
    </citation>
    <scope>NUCLEOTIDE SEQUENCE</scope>
    <source>
        <strain evidence="2">FL130A</strain>
    </source>
</reference>
<accession>A0A9N8WF51</accession>
<evidence type="ECO:0000313" key="3">
    <source>
        <dbReference type="Proteomes" id="UP000789508"/>
    </source>
</evidence>
<evidence type="ECO:0000259" key="1">
    <source>
        <dbReference type="PROSITE" id="PS50022"/>
    </source>
</evidence>
<name>A0A9N8WF51_9GLOM</name>
<gene>
    <name evidence="2" type="ORF">ALEPTO_LOCUS2545</name>
</gene>
<dbReference type="AlphaFoldDB" id="A0A9N8WF51"/>
<dbReference type="InterPro" id="IPR000421">
    <property type="entry name" value="FA58C"/>
</dbReference>
<comment type="caution">
    <text evidence="2">The sequence shown here is derived from an EMBL/GenBank/DDBJ whole genome shotgun (WGS) entry which is preliminary data.</text>
</comment>
<keyword evidence="3" id="KW-1185">Reference proteome</keyword>
<proteinExistence type="predicted"/>
<feature type="non-terminal residue" evidence="2">
    <location>
        <position position="41"/>
    </location>
</feature>